<evidence type="ECO:0000259" key="4">
    <source>
        <dbReference type="Pfam" id="PF02872"/>
    </source>
</evidence>
<name>A0A9D9H5T4_9SPIR</name>
<dbReference type="AlphaFoldDB" id="A0A9D9H5T4"/>
<comment type="caution">
    <text evidence="5">The sequence shown here is derived from an EMBL/GenBank/DDBJ whole genome shotgun (WGS) entry which is preliminary data.</text>
</comment>
<dbReference type="Gene3D" id="3.60.21.10">
    <property type="match status" value="1"/>
</dbReference>
<dbReference type="Pfam" id="PF02872">
    <property type="entry name" value="5_nucleotid_C"/>
    <property type="match status" value="1"/>
</dbReference>
<dbReference type="PANTHER" id="PTHR11575">
    <property type="entry name" value="5'-NUCLEOTIDASE-RELATED"/>
    <property type="match status" value="1"/>
</dbReference>
<accession>A0A9D9H5T4</accession>
<protein>
    <submittedName>
        <fullName evidence="5">Bifunctional metallophosphatase/5'-nucleotidase</fullName>
    </submittedName>
</protein>
<organism evidence="5 6">
    <name type="scientific">Candidatus Aphodenecus pullistercoris</name>
    <dbReference type="NCBI Taxonomy" id="2840669"/>
    <lineage>
        <taxon>Bacteria</taxon>
        <taxon>Pseudomonadati</taxon>
        <taxon>Spirochaetota</taxon>
        <taxon>Spirochaetia</taxon>
        <taxon>Spirochaetales</taxon>
        <taxon>Candidatus Aphodenecus</taxon>
    </lineage>
</organism>
<dbReference type="GO" id="GO:0000166">
    <property type="term" value="F:nucleotide binding"/>
    <property type="evidence" value="ECO:0007669"/>
    <property type="project" value="UniProtKB-KW"/>
</dbReference>
<dbReference type="PRINTS" id="PR01607">
    <property type="entry name" value="APYRASEFAMLY"/>
</dbReference>
<proteinExistence type="inferred from homology"/>
<evidence type="ECO:0000256" key="1">
    <source>
        <dbReference type="ARBA" id="ARBA00022729"/>
    </source>
</evidence>
<dbReference type="Proteomes" id="UP000823633">
    <property type="component" value="Unassembled WGS sequence"/>
</dbReference>
<reference evidence="5" key="1">
    <citation type="submission" date="2020-10" db="EMBL/GenBank/DDBJ databases">
        <authorList>
            <person name="Gilroy R."/>
        </authorList>
    </citation>
    <scope>NUCLEOTIDE SEQUENCE</scope>
    <source>
        <strain evidence="5">11167</strain>
    </source>
</reference>
<dbReference type="SUPFAM" id="SSF55816">
    <property type="entry name" value="5'-nucleotidase (syn. UDP-sugar hydrolase), C-terminal domain"/>
    <property type="match status" value="1"/>
</dbReference>
<dbReference type="GO" id="GO:0016787">
    <property type="term" value="F:hydrolase activity"/>
    <property type="evidence" value="ECO:0007669"/>
    <property type="project" value="UniProtKB-KW"/>
</dbReference>
<dbReference type="PANTHER" id="PTHR11575:SF6">
    <property type="entry name" value="2',3'-CYCLIC-NUCLEOTIDE 2'-PHOSPHODIESTERASE_3'-NUCLEOTIDASE"/>
    <property type="match status" value="1"/>
</dbReference>
<dbReference type="InterPro" id="IPR004843">
    <property type="entry name" value="Calcineurin-like_PHP"/>
</dbReference>
<dbReference type="EMBL" id="JADIMU010000001">
    <property type="protein sequence ID" value="MBO8442155.1"/>
    <property type="molecule type" value="Genomic_DNA"/>
</dbReference>
<evidence type="ECO:0000259" key="3">
    <source>
        <dbReference type="Pfam" id="PF00149"/>
    </source>
</evidence>
<sequence length="493" mass="54721">MDIYFTSDTHSYIYPYDYVTADRKAMGYMAASSCFSKDGIIIDGGDCLQGSPLMRYEMKNAVRPHLAAKAFNAAGLDIYVPGNHDFDFGYDELESFLSSLDAQVVCANLIDELGRMHVEPYVIIHRNRFTLLVTGAVTDYVNVWDGKMLSGVKVADSVQSLKAVLEETRNLEVDARVCVYHGGFGADVGGVYRENRADEICKLGFDVLLTAHQHQLIEPHWVNGTLVMQAGSKASHYAHVRLGKGKPPVAELCAVPKDFVLSSAMEVLASEDRTEARVQDFLRQSVGHVDGILEDRSRIDSFLYGSSLADYINEVQLALTGADISATSLFNTPYSIGPDVAMSDILKSYPFANSLVTLSIKGCELKKAMERTAAFLEIEEGRVVESASFSPGKDERYNQDFWRGLSYSFDLRRKVGDRVVRLNYKGHDLLKEADFTLTIVLNSYRASGTGGYEVYSQLPVICNYSIDIQDALIDSFASTQVEVPEPTDYRVLY</sequence>
<dbReference type="Gene3D" id="3.90.780.10">
    <property type="entry name" value="5'-Nucleotidase, C-terminal domain"/>
    <property type="match status" value="1"/>
</dbReference>
<dbReference type="GO" id="GO:0009166">
    <property type="term" value="P:nucleotide catabolic process"/>
    <property type="evidence" value="ECO:0007669"/>
    <property type="project" value="InterPro"/>
</dbReference>
<dbReference type="Pfam" id="PF00149">
    <property type="entry name" value="Metallophos"/>
    <property type="match status" value="1"/>
</dbReference>
<comment type="similarity">
    <text evidence="2">Belongs to the 5'-nucleotidase family.</text>
</comment>
<evidence type="ECO:0000313" key="5">
    <source>
        <dbReference type="EMBL" id="MBO8442155.1"/>
    </source>
</evidence>
<evidence type="ECO:0000313" key="6">
    <source>
        <dbReference type="Proteomes" id="UP000823633"/>
    </source>
</evidence>
<evidence type="ECO:0000256" key="2">
    <source>
        <dbReference type="RuleBase" id="RU362119"/>
    </source>
</evidence>
<dbReference type="InterPro" id="IPR008334">
    <property type="entry name" value="5'-Nucleotdase_C"/>
</dbReference>
<dbReference type="InterPro" id="IPR006179">
    <property type="entry name" value="5_nucleotidase/apyrase"/>
</dbReference>
<keyword evidence="1" id="KW-0732">Signal</keyword>
<dbReference type="InterPro" id="IPR036907">
    <property type="entry name" value="5'-Nucleotdase_C_sf"/>
</dbReference>
<feature type="domain" description="5'-Nucleotidase C-terminal" evidence="4">
    <location>
        <begin position="297"/>
        <end position="456"/>
    </location>
</feature>
<dbReference type="InterPro" id="IPR029052">
    <property type="entry name" value="Metallo-depent_PP-like"/>
</dbReference>
<reference evidence="5" key="2">
    <citation type="journal article" date="2021" name="PeerJ">
        <title>Extensive microbial diversity within the chicken gut microbiome revealed by metagenomics and culture.</title>
        <authorList>
            <person name="Gilroy R."/>
            <person name="Ravi A."/>
            <person name="Getino M."/>
            <person name="Pursley I."/>
            <person name="Horton D.L."/>
            <person name="Alikhan N.F."/>
            <person name="Baker D."/>
            <person name="Gharbi K."/>
            <person name="Hall N."/>
            <person name="Watson M."/>
            <person name="Adriaenssens E.M."/>
            <person name="Foster-Nyarko E."/>
            <person name="Jarju S."/>
            <person name="Secka A."/>
            <person name="Antonio M."/>
            <person name="Oren A."/>
            <person name="Chaudhuri R.R."/>
            <person name="La Ragione R."/>
            <person name="Hildebrand F."/>
            <person name="Pallen M.J."/>
        </authorList>
    </citation>
    <scope>NUCLEOTIDE SEQUENCE</scope>
    <source>
        <strain evidence="5">11167</strain>
    </source>
</reference>
<dbReference type="SUPFAM" id="SSF56300">
    <property type="entry name" value="Metallo-dependent phosphatases"/>
    <property type="match status" value="1"/>
</dbReference>
<feature type="domain" description="Calcineurin-like phosphoesterase" evidence="3">
    <location>
        <begin position="1"/>
        <end position="215"/>
    </location>
</feature>
<dbReference type="GO" id="GO:0030288">
    <property type="term" value="C:outer membrane-bounded periplasmic space"/>
    <property type="evidence" value="ECO:0007669"/>
    <property type="project" value="TreeGrafter"/>
</dbReference>
<keyword evidence="2" id="KW-0547">Nucleotide-binding</keyword>
<gene>
    <name evidence="5" type="ORF">IAC42_00125</name>
</gene>
<keyword evidence="2" id="KW-0378">Hydrolase</keyword>